<protein>
    <submittedName>
        <fullName evidence="2">Exported protein</fullName>
    </submittedName>
</protein>
<dbReference type="HOGENOM" id="CLU_836178_0_0_7"/>
<dbReference type="Proteomes" id="UP000008963">
    <property type="component" value="Chromosome"/>
</dbReference>
<keyword evidence="1" id="KW-0732">Signal</keyword>
<evidence type="ECO:0000313" key="3">
    <source>
        <dbReference type="Proteomes" id="UP000008963"/>
    </source>
</evidence>
<feature type="chain" id="PRO_5003154674" evidence="1">
    <location>
        <begin position="28"/>
        <end position="332"/>
    </location>
</feature>
<organism evidence="2 3">
    <name type="scientific">Halobacteriovorax marinus (strain ATCC BAA-682 / DSM 15412 / SJ)</name>
    <name type="common">Bacteriovorax marinus</name>
    <dbReference type="NCBI Taxonomy" id="862908"/>
    <lineage>
        <taxon>Bacteria</taxon>
        <taxon>Pseudomonadati</taxon>
        <taxon>Bdellovibrionota</taxon>
        <taxon>Bacteriovoracia</taxon>
        <taxon>Bacteriovoracales</taxon>
        <taxon>Halobacteriovoraceae</taxon>
        <taxon>Halobacteriovorax</taxon>
    </lineage>
</organism>
<evidence type="ECO:0000313" key="2">
    <source>
        <dbReference type="EMBL" id="CBW26584.1"/>
    </source>
</evidence>
<name>E1X1J3_HALMS</name>
<dbReference type="STRING" id="862908.BMS_1757"/>
<dbReference type="EMBL" id="FQ312005">
    <property type="protein sequence ID" value="CBW26584.1"/>
    <property type="molecule type" value="Genomic_DNA"/>
</dbReference>
<dbReference type="AlphaFoldDB" id="E1X1J3"/>
<reference evidence="3" key="1">
    <citation type="journal article" date="2013" name="ISME J.">
        <title>A small predatory core genome in the divergent marine Bacteriovorax marinus SJ and the terrestrial Bdellovibrio bacteriovorus.</title>
        <authorList>
            <person name="Crossman L.C."/>
            <person name="Chen H."/>
            <person name="Cerdeno-Tarraga A.M."/>
            <person name="Brooks K."/>
            <person name="Quail M.A."/>
            <person name="Pineiro S.A."/>
            <person name="Hobley L."/>
            <person name="Sockett R.E."/>
            <person name="Bentley S.D."/>
            <person name="Parkhill J."/>
            <person name="Williams H.N."/>
            <person name="Stine O.C."/>
        </authorList>
    </citation>
    <scope>NUCLEOTIDE SEQUENCE [LARGE SCALE GENOMIC DNA]</scope>
    <source>
        <strain evidence="3">ATCC BAA-682 / DSM 15412 / SJ</strain>
    </source>
</reference>
<gene>
    <name evidence="2" type="ordered locus">BMS_1757</name>
</gene>
<accession>E1X1J3</accession>
<evidence type="ECO:0000256" key="1">
    <source>
        <dbReference type="SAM" id="SignalP"/>
    </source>
</evidence>
<dbReference type="KEGG" id="bmx:BMS_1757"/>
<proteinExistence type="predicted"/>
<dbReference type="PATRIC" id="fig|862908.3.peg.1669"/>
<sequence>MSITMTPLFKSVFTLVFLLFFSISSFAQVDVGFDGGEGVVLRDRVHPARYTFFFEQYDELELGPNEEILKLIVQPKSIKFYDNPELKGEPIATIDKYSIKLGGEVVYTSDKYFRHCKGCYYRSFPGPWSDGKEAEVPYLNVHAGDIKGGFVQYIYADEFKNGVAKISKFTKEFSLDKIVDIPLKRDFYFRPSDVSKFYYTPPGEVLRDRFLSKHPVISEMYQSLKDCTLKKSLECIKKVCNLDTYSNRIGKMGKLEEGKLLSGVNKLFALDIMPPIHYSFESAESKEKNNQVFRANLVTSVRESVRLNISYRGLLKKCYISFGDNYRLQKTK</sequence>
<keyword evidence="3" id="KW-1185">Reference proteome</keyword>
<feature type="signal peptide" evidence="1">
    <location>
        <begin position="1"/>
        <end position="27"/>
    </location>
</feature>